<dbReference type="Proteomes" id="UP000314980">
    <property type="component" value="Unassembled WGS sequence"/>
</dbReference>
<accession>A0A4W6EKE0</accession>
<keyword evidence="2" id="KW-0732">Signal</keyword>
<dbReference type="SMART" id="SM00034">
    <property type="entry name" value="CLECT"/>
    <property type="match status" value="1"/>
</dbReference>
<evidence type="ECO:0000313" key="4">
    <source>
        <dbReference type="Ensembl" id="ENSLCAP00010039541.1"/>
    </source>
</evidence>
<dbReference type="InterPro" id="IPR016186">
    <property type="entry name" value="C-type_lectin-like/link_sf"/>
</dbReference>
<evidence type="ECO:0000256" key="2">
    <source>
        <dbReference type="SAM" id="SignalP"/>
    </source>
</evidence>
<dbReference type="Pfam" id="PF00059">
    <property type="entry name" value="Lectin_C"/>
    <property type="match status" value="1"/>
</dbReference>
<protein>
    <recommendedName>
        <fullName evidence="3">C-type lectin domain-containing protein</fullName>
    </recommendedName>
</protein>
<dbReference type="PROSITE" id="PS50041">
    <property type="entry name" value="C_TYPE_LECTIN_2"/>
    <property type="match status" value="1"/>
</dbReference>
<feature type="domain" description="C-type lectin" evidence="3">
    <location>
        <begin position="60"/>
        <end position="155"/>
    </location>
</feature>
<reference evidence="5" key="1">
    <citation type="submission" date="2015-09" db="EMBL/GenBank/DDBJ databases">
        <authorList>
            <person name="Sai Rama Sridatta P."/>
        </authorList>
    </citation>
    <scope>NUCLEOTIDE SEQUENCE [LARGE SCALE GENOMIC DNA]</scope>
</reference>
<feature type="chain" id="PRO_5021363742" description="C-type lectin domain-containing protein" evidence="2">
    <location>
        <begin position="27"/>
        <end position="191"/>
    </location>
</feature>
<dbReference type="GO" id="GO:0005886">
    <property type="term" value="C:plasma membrane"/>
    <property type="evidence" value="ECO:0007669"/>
    <property type="project" value="UniProtKB-SubCell"/>
</dbReference>
<sequence>MIFILFIMRTLLILSVVLCAALSIQAATVVPAEAAAVQQTDKSASRAARFHFCLDGWLSFRGNCYYLANHADTWTNAESFCAGYGGSLASVHNIWEYNFLQRMVKTGGHTFAWIGGYYFQGDWRWEDGSQFDYHNWETTSSTDIYQCLQLNSRGKNTIHAQPFVSKGKIDFFKNHNTAQRLGHHAWLYNYN</sequence>
<dbReference type="PANTHER" id="PTHR45710:SF26">
    <property type="entry name" value="RH26557P"/>
    <property type="match status" value="1"/>
</dbReference>
<feature type="signal peptide" evidence="2">
    <location>
        <begin position="1"/>
        <end position="26"/>
    </location>
</feature>
<reference evidence="4" key="2">
    <citation type="submission" date="2025-08" db="UniProtKB">
        <authorList>
            <consortium name="Ensembl"/>
        </authorList>
    </citation>
    <scope>IDENTIFICATION</scope>
</reference>
<dbReference type="InterPro" id="IPR016187">
    <property type="entry name" value="CTDL_fold"/>
</dbReference>
<dbReference type="AlphaFoldDB" id="A0A4W6EKE0"/>
<comment type="subcellular location">
    <subcellularLocation>
        <location evidence="1">Cell membrane</location>
        <topology evidence="1">Single-pass type II membrane protein</topology>
    </subcellularLocation>
</comment>
<dbReference type="GeneTree" id="ENSGT00980000200302"/>
<dbReference type="PANTHER" id="PTHR45710">
    <property type="entry name" value="C-TYPE LECTIN DOMAIN-CONTAINING PROTEIN 180"/>
    <property type="match status" value="1"/>
</dbReference>
<dbReference type="InterPro" id="IPR050828">
    <property type="entry name" value="C-type_lectin/matrix_domain"/>
</dbReference>
<dbReference type="Ensembl" id="ENSLCAT00010040472.1">
    <property type="protein sequence ID" value="ENSLCAP00010039541.1"/>
    <property type="gene ID" value="ENSLCAG00010018467.1"/>
</dbReference>
<dbReference type="InParanoid" id="A0A4W6EKE0"/>
<dbReference type="CDD" id="cd00037">
    <property type="entry name" value="CLECT"/>
    <property type="match status" value="1"/>
</dbReference>
<reference evidence="4" key="3">
    <citation type="submission" date="2025-09" db="UniProtKB">
        <authorList>
            <consortium name="Ensembl"/>
        </authorList>
    </citation>
    <scope>IDENTIFICATION</scope>
</reference>
<evidence type="ECO:0000259" key="3">
    <source>
        <dbReference type="PROSITE" id="PS50041"/>
    </source>
</evidence>
<dbReference type="SUPFAM" id="SSF56436">
    <property type="entry name" value="C-type lectin-like"/>
    <property type="match status" value="1"/>
</dbReference>
<gene>
    <name evidence="4" type="primary">LOC108900673</name>
</gene>
<evidence type="ECO:0000313" key="5">
    <source>
        <dbReference type="Proteomes" id="UP000314980"/>
    </source>
</evidence>
<evidence type="ECO:0000256" key="1">
    <source>
        <dbReference type="ARBA" id="ARBA00004401"/>
    </source>
</evidence>
<name>A0A4W6EKE0_LATCA</name>
<proteinExistence type="predicted"/>
<organism evidence="4 5">
    <name type="scientific">Lates calcarifer</name>
    <name type="common">Barramundi</name>
    <name type="synonym">Holocentrus calcarifer</name>
    <dbReference type="NCBI Taxonomy" id="8187"/>
    <lineage>
        <taxon>Eukaryota</taxon>
        <taxon>Metazoa</taxon>
        <taxon>Chordata</taxon>
        <taxon>Craniata</taxon>
        <taxon>Vertebrata</taxon>
        <taxon>Euteleostomi</taxon>
        <taxon>Actinopterygii</taxon>
        <taxon>Neopterygii</taxon>
        <taxon>Teleostei</taxon>
        <taxon>Neoteleostei</taxon>
        <taxon>Acanthomorphata</taxon>
        <taxon>Carangaria</taxon>
        <taxon>Carangaria incertae sedis</taxon>
        <taxon>Centropomidae</taxon>
        <taxon>Lates</taxon>
    </lineage>
</organism>
<dbReference type="Gene3D" id="3.10.100.10">
    <property type="entry name" value="Mannose-Binding Protein A, subunit A"/>
    <property type="match status" value="1"/>
</dbReference>
<keyword evidence="5" id="KW-1185">Reference proteome</keyword>
<dbReference type="InterPro" id="IPR001304">
    <property type="entry name" value="C-type_lectin-like"/>
</dbReference>